<reference evidence="7" key="1">
    <citation type="submission" date="2020-11" db="EMBL/GenBank/DDBJ databases">
        <title>Nocardioides cynanchi sp. nov., isolated from soil of rhizosphere of Cynanchum wilfordii.</title>
        <authorList>
            <person name="Lee J.-S."/>
            <person name="Suh M.K."/>
            <person name="Kim J.-S."/>
        </authorList>
    </citation>
    <scope>NUCLEOTIDE SEQUENCE</scope>
    <source>
        <strain evidence="7">KCTC 19276</strain>
    </source>
</reference>
<dbReference type="GO" id="GO:0016020">
    <property type="term" value="C:membrane"/>
    <property type="evidence" value="ECO:0007669"/>
    <property type="project" value="InterPro"/>
</dbReference>
<evidence type="ECO:0000259" key="5">
    <source>
        <dbReference type="Pfam" id="PF02518"/>
    </source>
</evidence>
<evidence type="ECO:0000313" key="8">
    <source>
        <dbReference type="Proteomes" id="UP000660668"/>
    </source>
</evidence>
<feature type="domain" description="Signal transduction histidine kinase subgroup 3 dimerisation and phosphoacceptor" evidence="6">
    <location>
        <begin position="441"/>
        <end position="507"/>
    </location>
</feature>
<name>A0A930YGH3_9ACTN</name>
<evidence type="ECO:0000256" key="4">
    <source>
        <dbReference type="SAM" id="Phobius"/>
    </source>
</evidence>
<dbReference type="GO" id="GO:0000155">
    <property type="term" value="F:phosphorelay sensor kinase activity"/>
    <property type="evidence" value="ECO:0007669"/>
    <property type="project" value="InterPro"/>
</dbReference>
<organism evidence="7 8">
    <name type="scientific">Nocardioides agariphilus</name>
    <dbReference type="NCBI Taxonomy" id="433664"/>
    <lineage>
        <taxon>Bacteria</taxon>
        <taxon>Bacillati</taxon>
        <taxon>Actinomycetota</taxon>
        <taxon>Actinomycetes</taxon>
        <taxon>Propionibacteriales</taxon>
        <taxon>Nocardioidaceae</taxon>
        <taxon>Nocardioides</taxon>
    </lineage>
</organism>
<dbReference type="Gene3D" id="1.20.5.1930">
    <property type="match status" value="1"/>
</dbReference>
<evidence type="ECO:0000256" key="1">
    <source>
        <dbReference type="ARBA" id="ARBA00022679"/>
    </source>
</evidence>
<accession>A0A930YGH3</accession>
<feature type="transmembrane region" description="Helical" evidence="4">
    <location>
        <begin position="278"/>
        <end position="307"/>
    </location>
</feature>
<evidence type="ECO:0000313" key="7">
    <source>
        <dbReference type="EMBL" id="MBF4767576.1"/>
    </source>
</evidence>
<dbReference type="GO" id="GO:0046983">
    <property type="term" value="F:protein dimerization activity"/>
    <property type="evidence" value="ECO:0007669"/>
    <property type="project" value="InterPro"/>
</dbReference>
<dbReference type="AlphaFoldDB" id="A0A930YGH3"/>
<dbReference type="RefSeq" id="WP_194695716.1">
    <property type="nucleotide sequence ID" value="NZ_JADKPO010000007.1"/>
</dbReference>
<keyword evidence="3" id="KW-0902">Two-component regulatory system</keyword>
<dbReference type="CDD" id="cd16917">
    <property type="entry name" value="HATPase_UhpB-NarQ-NarX-like"/>
    <property type="match status" value="1"/>
</dbReference>
<feature type="transmembrane region" description="Helical" evidence="4">
    <location>
        <begin position="66"/>
        <end position="86"/>
    </location>
</feature>
<dbReference type="SUPFAM" id="SSF55874">
    <property type="entry name" value="ATPase domain of HSP90 chaperone/DNA topoisomerase II/histidine kinase"/>
    <property type="match status" value="1"/>
</dbReference>
<dbReference type="Gene3D" id="3.30.565.10">
    <property type="entry name" value="Histidine kinase-like ATPase, C-terminal domain"/>
    <property type="match status" value="1"/>
</dbReference>
<dbReference type="InterPro" id="IPR011712">
    <property type="entry name" value="Sig_transdc_His_kin_sub3_dim/P"/>
</dbReference>
<dbReference type="Pfam" id="PF02518">
    <property type="entry name" value="HATPase_c"/>
    <property type="match status" value="1"/>
</dbReference>
<dbReference type="InterPro" id="IPR050482">
    <property type="entry name" value="Sensor_HK_TwoCompSys"/>
</dbReference>
<comment type="caution">
    <text evidence="7">The sequence shown here is derived from an EMBL/GenBank/DDBJ whole genome shotgun (WGS) entry which is preliminary data.</text>
</comment>
<protein>
    <submittedName>
        <fullName evidence="7">Two-component sensor histidine kinase</fullName>
    </submittedName>
</protein>
<keyword evidence="4" id="KW-0812">Transmembrane</keyword>
<feature type="transmembrane region" description="Helical" evidence="4">
    <location>
        <begin position="240"/>
        <end position="258"/>
    </location>
</feature>
<keyword evidence="8" id="KW-1185">Reference proteome</keyword>
<feature type="transmembrane region" description="Helical" evidence="4">
    <location>
        <begin position="106"/>
        <end position="125"/>
    </location>
</feature>
<proteinExistence type="predicted"/>
<dbReference type="Proteomes" id="UP000660668">
    <property type="component" value="Unassembled WGS sequence"/>
</dbReference>
<gene>
    <name evidence="7" type="ORF">ISU10_07345</name>
</gene>
<dbReference type="PANTHER" id="PTHR24421">
    <property type="entry name" value="NITRATE/NITRITE SENSOR PROTEIN NARX-RELATED"/>
    <property type="match status" value="1"/>
</dbReference>
<dbReference type="InterPro" id="IPR036890">
    <property type="entry name" value="HATPase_C_sf"/>
</dbReference>
<evidence type="ECO:0000256" key="2">
    <source>
        <dbReference type="ARBA" id="ARBA00022777"/>
    </source>
</evidence>
<feature type="transmembrane region" description="Helical" evidence="4">
    <location>
        <begin position="215"/>
        <end position="234"/>
    </location>
</feature>
<feature type="transmembrane region" description="Helical" evidence="4">
    <location>
        <begin position="137"/>
        <end position="159"/>
    </location>
</feature>
<keyword evidence="2 7" id="KW-0418">Kinase</keyword>
<feature type="transmembrane region" description="Helical" evidence="4">
    <location>
        <begin position="179"/>
        <end position="203"/>
    </location>
</feature>
<evidence type="ECO:0000259" key="6">
    <source>
        <dbReference type="Pfam" id="PF07730"/>
    </source>
</evidence>
<keyword evidence="1" id="KW-0808">Transferase</keyword>
<dbReference type="EMBL" id="JADKPO010000007">
    <property type="protein sequence ID" value="MBF4767576.1"/>
    <property type="molecule type" value="Genomic_DNA"/>
</dbReference>
<keyword evidence="4" id="KW-0472">Membrane</keyword>
<dbReference type="Pfam" id="PF07730">
    <property type="entry name" value="HisKA_3"/>
    <property type="match status" value="1"/>
</dbReference>
<feature type="transmembrane region" description="Helical" evidence="4">
    <location>
        <begin position="36"/>
        <end position="59"/>
    </location>
</feature>
<sequence length="639" mass="67133">MRSRLLAGALGVAAVLAAVGAITCVWAVGWSFNDAFEAFVVSNILIGVSFGLCGVLIAWHRPSSPLGWMYAVGGACQAASALAAPLTELLDERGVAEWMVRLAATVFQWGWPVNIAMIPISLLLLPDGRLASSRWRPLAIVIAGTAPLFVLEVGLGPGHPAGLPPAYLTLSEVSYDSLTWLWTVSEIRWVLSVLIGLVCLGVRYRAGSETVRRQLLWLVAAAAVIVVAVTPWALVAGTPIIVLFTIPLLPAAIAAAVLRHQLLDIRLVVARGLTYALLSGLVLAAYAGLVVVLSGVASALLVALLALPLRSRLQTAVDQLLYGERGDPLKVASRVGRSLGAGLPETLDEIRLALRLPYVGVVVDGEPLAAGGVLDGPSAELPLDSATLVVGLRRGERRLDAADKRLLGLLSGPLSTAVHATLLLSQLQVSRERLVVAREEERRRLRRELHDSLGPLLTGVALSADTAANLAAGAPDAGLQERLSAVRNDTRSAIQEVRRIVDGLGSPALDSLGLVEALRIRADLVNRRSDGASLRTIVEADELAPLPPAVEQAVYRIATEALTNVVRHSRATSVVVRLGADEAGLHCDVLDDGGHTPAWCPGVGIAGMRERVAELGGSCEVGSGPRGGEVRVCLPMALG</sequence>
<feature type="domain" description="Histidine kinase/HSP90-like ATPase" evidence="5">
    <location>
        <begin position="551"/>
        <end position="636"/>
    </location>
</feature>
<evidence type="ECO:0000256" key="3">
    <source>
        <dbReference type="ARBA" id="ARBA00023012"/>
    </source>
</evidence>
<keyword evidence="4" id="KW-1133">Transmembrane helix</keyword>
<dbReference type="InterPro" id="IPR003594">
    <property type="entry name" value="HATPase_dom"/>
</dbReference>